<evidence type="ECO:0000313" key="7">
    <source>
        <dbReference type="Proteomes" id="UP001366166"/>
    </source>
</evidence>
<dbReference type="GO" id="GO:0051536">
    <property type="term" value="F:iron-sulfur cluster binding"/>
    <property type="evidence" value="ECO:0007669"/>
    <property type="project" value="UniProtKB-KW"/>
</dbReference>
<gene>
    <name evidence="6" type="ORF">FAK_19070</name>
</gene>
<dbReference type="KEGG" id="dmp:FAK_19070"/>
<evidence type="ECO:0000313" key="6">
    <source>
        <dbReference type="EMBL" id="BEQ14841.1"/>
    </source>
</evidence>
<name>A0AAU9EWK2_9BACT</name>
<evidence type="ECO:0000259" key="5">
    <source>
        <dbReference type="Pfam" id="PF02662"/>
    </source>
</evidence>
<keyword evidence="4" id="KW-0411">Iron-sulfur</keyword>
<dbReference type="Pfam" id="PF02662">
    <property type="entry name" value="FlpD"/>
    <property type="match status" value="1"/>
</dbReference>
<evidence type="ECO:0000256" key="1">
    <source>
        <dbReference type="ARBA" id="ARBA00022723"/>
    </source>
</evidence>
<keyword evidence="3" id="KW-0408">Iron</keyword>
<protein>
    <recommendedName>
        <fullName evidence="5">F420-non-reducing hydrogenase iron-sulfur subunit D domain-containing protein</fullName>
    </recommendedName>
</protein>
<keyword evidence="2" id="KW-0560">Oxidoreductase</keyword>
<dbReference type="GO" id="GO:0016491">
    <property type="term" value="F:oxidoreductase activity"/>
    <property type="evidence" value="ECO:0007669"/>
    <property type="project" value="UniProtKB-KW"/>
</dbReference>
<dbReference type="RefSeq" id="WP_338606513.1">
    <property type="nucleotide sequence ID" value="NZ_AP028679.1"/>
</dbReference>
<accession>A0AAU9EWK2</accession>
<dbReference type="InterPro" id="IPR003813">
    <property type="entry name" value="MvhD/FlpD"/>
</dbReference>
<evidence type="ECO:0000256" key="3">
    <source>
        <dbReference type="ARBA" id="ARBA00023004"/>
    </source>
</evidence>
<organism evidence="6 7">
    <name type="scientific">Desulfoferula mesophila</name>
    <dbReference type="NCBI Taxonomy" id="3058419"/>
    <lineage>
        <taxon>Bacteria</taxon>
        <taxon>Pseudomonadati</taxon>
        <taxon>Thermodesulfobacteriota</taxon>
        <taxon>Desulfarculia</taxon>
        <taxon>Desulfarculales</taxon>
        <taxon>Desulfarculaceae</taxon>
        <taxon>Desulfoferula</taxon>
    </lineage>
</organism>
<keyword evidence="7" id="KW-1185">Reference proteome</keyword>
<feature type="domain" description="F420-non-reducing hydrogenase iron-sulfur subunit D" evidence="5">
    <location>
        <begin position="13"/>
        <end position="135"/>
    </location>
</feature>
<keyword evidence="1" id="KW-0479">Metal-binding</keyword>
<evidence type="ECO:0000256" key="2">
    <source>
        <dbReference type="ARBA" id="ARBA00023002"/>
    </source>
</evidence>
<sequence>MANNSTADFQPQITLLYCRQSLAAEAKPVQGQRAGEGFGVRLVLLPCSSKVQLPHLMRLLEKGADGVQIAACPEKACQHLVGSNRAEKRIARGRGLLEQVGMGAERLGLDRGAGLSLDDLMEMAGQRAEAVRALGPNPMKGV</sequence>
<dbReference type="GO" id="GO:0046872">
    <property type="term" value="F:metal ion binding"/>
    <property type="evidence" value="ECO:0007669"/>
    <property type="project" value="UniProtKB-KW"/>
</dbReference>
<evidence type="ECO:0000256" key="4">
    <source>
        <dbReference type="ARBA" id="ARBA00023014"/>
    </source>
</evidence>
<dbReference type="AlphaFoldDB" id="A0AAU9EWK2"/>
<reference evidence="7" key="1">
    <citation type="journal article" date="2023" name="Arch. Microbiol.">
        <title>Desulfoferula mesophilus gen. nov. sp. nov., a mesophilic sulfate-reducing bacterium isolated from a brackish lake sediment.</title>
        <authorList>
            <person name="Watanabe T."/>
            <person name="Yabe T."/>
            <person name="Tsuji J.M."/>
            <person name="Fukui M."/>
        </authorList>
    </citation>
    <scope>NUCLEOTIDE SEQUENCE [LARGE SCALE GENOMIC DNA]</scope>
    <source>
        <strain evidence="7">12FAK</strain>
    </source>
</reference>
<dbReference type="EMBL" id="AP028679">
    <property type="protein sequence ID" value="BEQ14841.1"/>
    <property type="molecule type" value="Genomic_DNA"/>
</dbReference>
<proteinExistence type="predicted"/>
<dbReference type="Proteomes" id="UP001366166">
    <property type="component" value="Chromosome"/>
</dbReference>